<keyword evidence="1" id="KW-0472">Membrane</keyword>
<protein>
    <submittedName>
        <fullName evidence="2">PTS sugar transporter subunit IIA</fullName>
    </submittedName>
</protein>
<organism evidence="2 3">
    <name type="scientific">Methylocystis parvus</name>
    <dbReference type="NCBI Taxonomy" id="134"/>
    <lineage>
        <taxon>Bacteria</taxon>
        <taxon>Pseudomonadati</taxon>
        <taxon>Pseudomonadota</taxon>
        <taxon>Alphaproteobacteria</taxon>
        <taxon>Hyphomicrobiales</taxon>
        <taxon>Methylocystaceae</taxon>
        <taxon>Methylocystis</taxon>
    </lineage>
</organism>
<dbReference type="Proteomes" id="UP000422569">
    <property type="component" value="Chromosome"/>
</dbReference>
<keyword evidence="2" id="KW-0813">Transport</keyword>
<dbReference type="KEGG" id="mpar:F7D14_03455"/>
<feature type="transmembrane region" description="Helical" evidence="1">
    <location>
        <begin position="82"/>
        <end position="108"/>
    </location>
</feature>
<dbReference type="RefSeq" id="WP_154419664.1">
    <property type="nucleotide sequence ID" value="NZ_CP044331.1"/>
</dbReference>
<gene>
    <name evidence="2" type="ORF">F7D14_03455</name>
</gene>
<sequence>MNILHRPHLCGKTGHAMLDTVEIVIFSGLGALFAVGLVVLARWSKTRPSLLGAYALIAVCFLYVGFALRAQNSETWVGFEMTAVAFFGTLAGMSIVGSPWFVTAGFALHAAWTLYEHYLGAGRDFAPAPFVMATVGFDVVAALYVAFMTLTGKGVETAAGPERKLAARSQNRKGAAK</sequence>
<dbReference type="AlphaFoldDB" id="A0A6B8LYU6"/>
<reference evidence="2 3" key="1">
    <citation type="submission" date="2019-09" db="EMBL/GenBank/DDBJ databases">
        <title>Isolation and complete genome sequencing of Methylocystis species.</title>
        <authorList>
            <person name="Rumah B.L."/>
            <person name="Stead C.E."/>
            <person name="Stevens B.C."/>
            <person name="Minton N.P."/>
            <person name="Grosse-Honebrink A."/>
            <person name="Zhang Y."/>
        </authorList>
    </citation>
    <scope>NUCLEOTIDE SEQUENCE [LARGE SCALE GENOMIC DNA]</scope>
    <source>
        <strain evidence="2 3">BRCS2</strain>
    </source>
</reference>
<proteinExistence type="predicted"/>
<keyword evidence="3" id="KW-1185">Reference proteome</keyword>
<keyword evidence="1" id="KW-1133">Transmembrane helix</keyword>
<evidence type="ECO:0000313" key="3">
    <source>
        <dbReference type="Proteomes" id="UP000422569"/>
    </source>
</evidence>
<feature type="transmembrane region" description="Helical" evidence="1">
    <location>
        <begin position="21"/>
        <end position="43"/>
    </location>
</feature>
<evidence type="ECO:0000313" key="2">
    <source>
        <dbReference type="EMBL" id="QGM96634.1"/>
    </source>
</evidence>
<keyword evidence="2" id="KW-0762">Sugar transport</keyword>
<evidence type="ECO:0000256" key="1">
    <source>
        <dbReference type="SAM" id="Phobius"/>
    </source>
</evidence>
<feature type="transmembrane region" description="Helical" evidence="1">
    <location>
        <begin position="128"/>
        <end position="147"/>
    </location>
</feature>
<feature type="transmembrane region" description="Helical" evidence="1">
    <location>
        <begin position="49"/>
        <end position="70"/>
    </location>
</feature>
<dbReference type="EMBL" id="CP044331">
    <property type="protein sequence ID" value="QGM96634.1"/>
    <property type="molecule type" value="Genomic_DNA"/>
</dbReference>
<name>A0A6B8LYU6_9HYPH</name>
<keyword evidence="1" id="KW-0812">Transmembrane</keyword>
<accession>A0A6B8LYU6</accession>